<dbReference type="GO" id="GO:0005524">
    <property type="term" value="F:ATP binding"/>
    <property type="evidence" value="ECO:0007669"/>
    <property type="project" value="UniProtKB-KW"/>
</dbReference>
<protein>
    <submittedName>
        <fullName evidence="10">Energy-coupling factor transport system ATP-binding protein</fullName>
    </submittedName>
</protein>
<dbReference type="Pfam" id="PF00005">
    <property type="entry name" value="ABC_tran"/>
    <property type="match status" value="1"/>
</dbReference>
<comment type="subcellular location">
    <subcellularLocation>
        <location evidence="1">Cell membrane</location>
        <topology evidence="1">Peripheral membrane protein</topology>
    </subcellularLocation>
</comment>
<dbReference type="GO" id="GO:0015087">
    <property type="term" value="F:cobalt ion transmembrane transporter activity"/>
    <property type="evidence" value="ECO:0007669"/>
    <property type="project" value="UniProtKB-ARBA"/>
</dbReference>
<dbReference type="InterPro" id="IPR003439">
    <property type="entry name" value="ABC_transporter-like_ATP-bd"/>
</dbReference>
<dbReference type="GO" id="GO:0043190">
    <property type="term" value="C:ATP-binding cassette (ABC) transporter complex"/>
    <property type="evidence" value="ECO:0007669"/>
    <property type="project" value="TreeGrafter"/>
</dbReference>
<evidence type="ECO:0000259" key="9">
    <source>
        <dbReference type="PROSITE" id="PS50893"/>
    </source>
</evidence>
<evidence type="ECO:0000256" key="4">
    <source>
        <dbReference type="ARBA" id="ARBA00022475"/>
    </source>
</evidence>
<dbReference type="GO" id="GO:0042626">
    <property type="term" value="F:ATPase-coupled transmembrane transporter activity"/>
    <property type="evidence" value="ECO:0007669"/>
    <property type="project" value="TreeGrafter"/>
</dbReference>
<evidence type="ECO:0000256" key="6">
    <source>
        <dbReference type="ARBA" id="ARBA00022840"/>
    </source>
</evidence>
<dbReference type="Proteomes" id="UP000198809">
    <property type="component" value="Unassembled WGS sequence"/>
</dbReference>
<dbReference type="FunFam" id="3.40.50.300:FF:000224">
    <property type="entry name" value="Energy-coupling factor transporter ATP-binding protein EcfA"/>
    <property type="match status" value="1"/>
</dbReference>
<keyword evidence="5" id="KW-0547">Nucleotide-binding</keyword>
<gene>
    <name evidence="10" type="ORF">SAMN04487895_110210</name>
</gene>
<dbReference type="AlphaFoldDB" id="A0A1H8S1Y2"/>
<feature type="domain" description="ABC transporter" evidence="9">
    <location>
        <begin position="6"/>
        <end position="247"/>
    </location>
</feature>
<dbReference type="EMBL" id="FODH01000010">
    <property type="protein sequence ID" value="SEO72444.1"/>
    <property type="molecule type" value="Genomic_DNA"/>
</dbReference>
<evidence type="ECO:0000256" key="8">
    <source>
        <dbReference type="ARBA" id="ARBA00023136"/>
    </source>
</evidence>
<organism evidence="10 11">
    <name type="scientific">Paenibacillus sophorae</name>
    <dbReference type="NCBI Taxonomy" id="1333845"/>
    <lineage>
        <taxon>Bacteria</taxon>
        <taxon>Bacillati</taxon>
        <taxon>Bacillota</taxon>
        <taxon>Bacilli</taxon>
        <taxon>Bacillales</taxon>
        <taxon>Paenibacillaceae</taxon>
        <taxon>Paenibacillus</taxon>
    </lineage>
</organism>
<dbReference type="CDD" id="cd03225">
    <property type="entry name" value="ABC_cobalt_CbiO_domain1"/>
    <property type="match status" value="1"/>
</dbReference>
<evidence type="ECO:0000256" key="2">
    <source>
        <dbReference type="ARBA" id="ARBA00005417"/>
    </source>
</evidence>
<name>A0A1H8S1Y2_9BACL</name>
<evidence type="ECO:0000256" key="7">
    <source>
        <dbReference type="ARBA" id="ARBA00022967"/>
    </source>
</evidence>
<proteinExistence type="inferred from homology"/>
<dbReference type="SMART" id="SM00382">
    <property type="entry name" value="AAA"/>
    <property type="match status" value="1"/>
</dbReference>
<evidence type="ECO:0000256" key="1">
    <source>
        <dbReference type="ARBA" id="ARBA00004202"/>
    </source>
</evidence>
<dbReference type="InterPro" id="IPR050095">
    <property type="entry name" value="ECF_ABC_transporter_ATP-bd"/>
</dbReference>
<dbReference type="PANTHER" id="PTHR43553:SF27">
    <property type="entry name" value="ENERGY-COUPLING FACTOR TRANSPORTER ATP-BINDING PROTEIN ECFA2"/>
    <property type="match status" value="1"/>
</dbReference>
<dbReference type="InterPro" id="IPR017871">
    <property type="entry name" value="ABC_transporter-like_CS"/>
</dbReference>
<dbReference type="InterPro" id="IPR015856">
    <property type="entry name" value="ABC_transpr_CbiO/EcfA_su"/>
</dbReference>
<dbReference type="SUPFAM" id="SSF52540">
    <property type="entry name" value="P-loop containing nucleoside triphosphate hydrolases"/>
    <property type="match status" value="1"/>
</dbReference>
<dbReference type="STRING" id="1333845.SAMN04487895_110210"/>
<evidence type="ECO:0000256" key="5">
    <source>
        <dbReference type="ARBA" id="ARBA00022741"/>
    </source>
</evidence>
<reference evidence="10 11" key="1">
    <citation type="submission" date="2016-10" db="EMBL/GenBank/DDBJ databases">
        <authorList>
            <person name="de Groot N.N."/>
        </authorList>
    </citation>
    <scope>NUCLEOTIDE SEQUENCE [LARGE SCALE GENOMIC DNA]</scope>
    <source>
        <strain evidence="10 11">CGMCC 1.10238</strain>
    </source>
</reference>
<dbReference type="PANTHER" id="PTHR43553">
    <property type="entry name" value="HEAVY METAL TRANSPORTER"/>
    <property type="match status" value="1"/>
</dbReference>
<comment type="similarity">
    <text evidence="2">Belongs to the ABC transporter superfamily.</text>
</comment>
<keyword evidence="4" id="KW-1003">Cell membrane</keyword>
<accession>A0A1H8S1Y2</accession>
<dbReference type="Gene3D" id="3.40.50.300">
    <property type="entry name" value="P-loop containing nucleotide triphosphate hydrolases"/>
    <property type="match status" value="1"/>
</dbReference>
<keyword evidence="7" id="KW-1278">Translocase</keyword>
<dbReference type="InterPro" id="IPR027417">
    <property type="entry name" value="P-loop_NTPase"/>
</dbReference>
<dbReference type="GO" id="GO:0016887">
    <property type="term" value="F:ATP hydrolysis activity"/>
    <property type="evidence" value="ECO:0007669"/>
    <property type="project" value="InterPro"/>
</dbReference>
<sequence>MDMPIIEFQHVSYRYGRGSLDEKKALNDITFAVEPGEFIGIVGSNGSGKSTLVQHMNGLLCPDEGHVTVLGKKTSDRQHRNGLWRKVGLLFQYPEQQLFEATVIDDVAYGLRNMGMKQADAAARAREALSLVGLNPDEIGALPPLSLSGGQRRRAAIAGVLAMKPDILILDEATAGLDGPGKSDILSLVKRLQQEMGITVLMISHSMREVMALADKIAVLADGRLAAWGSASDVMREEMMSSSPGLFFSEYAQVMIKLAELGHPVNTGVRSREEALEELLTLIGRKGHERGEARAVHAGRYGRSQA</sequence>
<keyword evidence="8" id="KW-0472">Membrane</keyword>
<keyword evidence="3" id="KW-0813">Transport</keyword>
<evidence type="ECO:0000256" key="3">
    <source>
        <dbReference type="ARBA" id="ARBA00022448"/>
    </source>
</evidence>
<evidence type="ECO:0000313" key="11">
    <source>
        <dbReference type="Proteomes" id="UP000198809"/>
    </source>
</evidence>
<dbReference type="InterPro" id="IPR003593">
    <property type="entry name" value="AAA+_ATPase"/>
</dbReference>
<dbReference type="PROSITE" id="PS50893">
    <property type="entry name" value="ABC_TRANSPORTER_2"/>
    <property type="match status" value="1"/>
</dbReference>
<evidence type="ECO:0000313" key="10">
    <source>
        <dbReference type="EMBL" id="SEO72444.1"/>
    </source>
</evidence>
<keyword evidence="6 10" id="KW-0067">ATP-binding</keyword>
<dbReference type="PROSITE" id="PS00211">
    <property type="entry name" value="ABC_TRANSPORTER_1"/>
    <property type="match status" value="1"/>
</dbReference>